<dbReference type="Pfam" id="PF20178">
    <property type="entry name" value="ToxA_N"/>
    <property type="match status" value="1"/>
</dbReference>
<dbReference type="EMBL" id="CP132921">
    <property type="protein sequence ID" value="WMW05998.1"/>
    <property type="molecule type" value="Genomic_DNA"/>
</dbReference>
<evidence type="ECO:0000313" key="3">
    <source>
        <dbReference type="EMBL" id="WMW05998.1"/>
    </source>
</evidence>
<evidence type="ECO:0000256" key="1">
    <source>
        <dbReference type="SAM" id="Phobius"/>
    </source>
</evidence>
<dbReference type="PROSITE" id="PS51996">
    <property type="entry name" value="TR_MART"/>
    <property type="match status" value="1"/>
</dbReference>
<dbReference type="Proteomes" id="UP001183127">
    <property type="component" value="Chromosome"/>
</dbReference>
<accession>A0ABY9QPL3</accession>
<evidence type="ECO:0000259" key="2">
    <source>
        <dbReference type="Pfam" id="PF20178"/>
    </source>
</evidence>
<dbReference type="GeneID" id="32803532"/>
<dbReference type="SUPFAM" id="SSF56399">
    <property type="entry name" value="ADP-ribosylation"/>
    <property type="match status" value="1"/>
</dbReference>
<evidence type="ECO:0000313" key="4">
    <source>
        <dbReference type="Proteomes" id="UP001183127"/>
    </source>
</evidence>
<keyword evidence="1" id="KW-0472">Membrane</keyword>
<dbReference type="Gene3D" id="3.90.176.10">
    <property type="entry name" value="Toxin ADP-ribosyltransferase, Chain A, domain 1"/>
    <property type="match status" value="1"/>
</dbReference>
<proteinExistence type="predicted"/>
<organism evidence="3 4">
    <name type="scientific">Pseudomonas entomophila</name>
    <dbReference type="NCBI Taxonomy" id="312306"/>
    <lineage>
        <taxon>Bacteria</taxon>
        <taxon>Pseudomonadati</taxon>
        <taxon>Pseudomonadota</taxon>
        <taxon>Gammaproteobacteria</taxon>
        <taxon>Pseudomonadales</taxon>
        <taxon>Pseudomonadaceae</taxon>
        <taxon>Pseudomonas</taxon>
    </lineage>
</organism>
<keyword evidence="1" id="KW-0812">Transmembrane</keyword>
<keyword evidence="1" id="KW-1133">Transmembrane helix</keyword>
<feature type="domain" description="Dermonecrotic toxin N-terminal" evidence="2">
    <location>
        <begin position="29"/>
        <end position="277"/>
    </location>
</feature>
<protein>
    <recommendedName>
        <fullName evidence="2">Dermonecrotic toxin N-terminal domain-containing protein</fullName>
    </recommendedName>
</protein>
<dbReference type="RefSeq" id="WP_011531614.1">
    <property type="nucleotide sequence ID" value="NZ_CP132921.1"/>
</dbReference>
<feature type="transmembrane region" description="Helical" evidence="1">
    <location>
        <begin position="362"/>
        <end position="387"/>
    </location>
</feature>
<reference evidence="3 4" key="1">
    <citation type="submission" date="2023-08" db="EMBL/GenBank/DDBJ databases">
        <title>Complete Genome Sequence of Pseudomonas entomophila TVIN A01.</title>
        <authorList>
            <person name="Shelke T."/>
            <person name="Mahar N.S."/>
            <person name="Gupta I."/>
            <person name="Gupta V."/>
        </authorList>
    </citation>
    <scope>NUCLEOTIDE SEQUENCE [LARGE SCALE GENOMIC DNA]</scope>
    <source>
        <strain evidence="3 4">TVIN-A01</strain>
    </source>
</reference>
<keyword evidence="4" id="KW-1185">Reference proteome</keyword>
<feature type="transmembrane region" description="Helical" evidence="1">
    <location>
        <begin position="408"/>
        <end position="433"/>
    </location>
</feature>
<gene>
    <name evidence="3" type="ORF">RAH46_01340</name>
</gene>
<sequence>MPLDLDQFARSLASLGEARALMDKARAYLAAWPDPYRLAHQHAADYLLEHTGKPLDPDKVWWHVFDGAVNAATTTGWRHSGPPRHSMRFTELLIHRFDGGFQAAPDTLAVYSGFYTQGPGAGQYGVENEVALRPETVMDYLWKLDFAAEVRAREERFWGEEGLDFPVLARVCFLAAIDQGVSGGLLESVDKQNLWAWLGLDTGQPLTLAALSFSGHGPQMNVRHFLVGNGHLVTLRHTSGRVVLYSPSLATPLRAFVDRDEMVRWVARRVQASDAQAWLDALNRADPQAPIDMRAAALLAVRGRSGSHARPLWPFGEGQALHLPDLFDTLMLWAKADLGLTLHNLVSNADLRKKLWRGYLGAFIHVFGSFSLMAWPIGLVMLGAGAARMTLDVEAAVWARTDRERSQAILESIADALVIVFAIIETGLGLWALKYREPPHFAGIASALMQPAREARRIRQVLDDLDSNLIVSEPIQANGVLRGISLDGQGRGWIQLGESILPVHYNSTWSSWMVLRDLDDLEIRESLLVRRGLDGNWRLYAPDGDPGALTTQFWDTYMEPDRVLGQRLSQALLDRQARLLEAAGLPEYTGNMAPADTYGHHYVDVNGERFYTFRQEGALHNDLAMEYSSHMAKVNDLFRGDRTRLQGFADGELNDFVNTLADSLEQLPGSQASLLWRGGRGERVSLGARYREGKIKVGDVLVSTDLTSFTENPYIPRRFMLPKDAVDLPLAQVAGHFDENTVLYELVGSERLSGKPVAPLSLNWQEAEVLFTPGRTFLIDDISDVQGEHYRFLKVRLREAPRPAGAPAFDLRGGQLFERVTYAEQVGYAPWVERFFPAAQWR</sequence>
<dbReference type="InterPro" id="IPR046673">
    <property type="entry name" value="ToxA_N"/>
</dbReference>
<name>A0ABY9QPL3_9PSED</name>